<evidence type="ECO:0000256" key="2">
    <source>
        <dbReference type="ARBA" id="ARBA00008892"/>
    </source>
</evidence>
<protein>
    <recommendedName>
        <fullName evidence="12">ATP synthase complex subunit 8</fullName>
    </recommendedName>
</protein>
<evidence type="ECO:0000256" key="12">
    <source>
        <dbReference type="RuleBase" id="RU003661"/>
    </source>
</evidence>
<evidence type="ECO:0000256" key="4">
    <source>
        <dbReference type="ARBA" id="ARBA00022448"/>
    </source>
</evidence>
<dbReference type="GO" id="GO:0015986">
    <property type="term" value="P:proton motive force-driven ATP synthesis"/>
    <property type="evidence" value="ECO:0007669"/>
    <property type="project" value="InterPro"/>
</dbReference>
<keyword evidence="8 13" id="KW-1133">Transmembrane helix</keyword>
<keyword evidence="9 12" id="KW-0406">Ion transport</keyword>
<sequence>MPQMSPLNWLMLFTLFTMFYIIFLTFNYFHTPLIKQEISTNSTLASKSLNWKW</sequence>
<evidence type="ECO:0000256" key="1">
    <source>
        <dbReference type="ARBA" id="ARBA00004304"/>
    </source>
</evidence>
<evidence type="ECO:0000256" key="9">
    <source>
        <dbReference type="ARBA" id="ARBA00023065"/>
    </source>
</evidence>
<evidence type="ECO:0000256" key="10">
    <source>
        <dbReference type="ARBA" id="ARBA00023128"/>
    </source>
</evidence>
<proteinExistence type="inferred from homology"/>
<keyword evidence="5 12" id="KW-0138">CF(0)</keyword>
<organism evidence="14">
    <name type="scientific">Allopsontus sp. 1 JZ-2014</name>
    <dbReference type="NCBI Taxonomy" id="1529456"/>
    <lineage>
        <taxon>Eukaryota</taxon>
        <taxon>Metazoa</taxon>
        <taxon>Ecdysozoa</taxon>
        <taxon>Arthropoda</taxon>
        <taxon>Hexapoda</taxon>
        <taxon>Insecta</taxon>
        <taxon>Monocondylia</taxon>
        <taxon>Archaeognatha</taxon>
        <taxon>Machilidae</taxon>
        <taxon>Allopsontus</taxon>
    </lineage>
</organism>
<comment type="similarity">
    <text evidence="2 12">Belongs to the ATPase protein 8 family.</text>
</comment>
<geneLocation type="mitochondrion" evidence="14"/>
<feature type="transmembrane region" description="Helical" evidence="13">
    <location>
        <begin position="6"/>
        <end position="29"/>
    </location>
</feature>
<dbReference type="Pfam" id="PF00895">
    <property type="entry name" value="ATP-synt_8"/>
    <property type="match status" value="1"/>
</dbReference>
<keyword evidence="4 12" id="KW-0813">Transport</keyword>
<evidence type="ECO:0000256" key="7">
    <source>
        <dbReference type="ARBA" id="ARBA00022781"/>
    </source>
</evidence>
<dbReference type="GO" id="GO:0045259">
    <property type="term" value="C:proton-transporting ATP synthase complex"/>
    <property type="evidence" value="ECO:0007669"/>
    <property type="project" value="UniProtKB-KW"/>
</dbReference>
<keyword evidence="10 12" id="KW-0496">Mitochondrion</keyword>
<dbReference type="EMBL" id="KJ754500">
    <property type="protein sequence ID" value="AII41647.1"/>
    <property type="molecule type" value="Genomic_DNA"/>
</dbReference>
<evidence type="ECO:0000256" key="6">
    <source>
        <dbReference type="ARBA" id="ARBA00022692"/>
    </source>
</evidence>
<dbReference type="GO" id="GO:0031966">
    <property type="term" value="C:mitochondrial membrane"/>
    <property type="evidence" value="ECO:0007669"/>
    <property type="project" value="UniProtKB-SubCell"/>
</dbReference>
<evidence type="ECO:0000256" key="11">
    <source>
        <dbReference type="ARBA" id="ARBA00023136"/>
    </source>
</evidence>
<dbReference type="GO" id="GO:0015078">
    <property type="term" value="F:proton transmembrane transporter activity"/>
    <property type="evidence" value="ECO:0007669"/>
    <property type="project" value="InterPro"/>
</dbReference>
<evidence type="ECO:0000256" key="3">
    <source>
        <dbReference type="ARBA" id="ARBA00011291"/>
    </source>
</evidence>
<dbReference type="InterPro" id="IPR001421">
    <property type="entry name" value="ATP8_metazoa"/>
</dbReference>
<dbReference type="AlphaFoldDB" id="A0A0B4N5W5"/>
<keyword evidence="7 12" id="KW-0375">Hydrogen ion transport</keyword>
<evidence type="ECO:0000256" key="13">
    <source>
        <dbReference type="SAM" id="Phobius"/>
    </source>
</evidence>
<comment type="subunit">
    <text evidence="3">F-type ATPases have 2 components, CF(1) - the catalytic core - and CF(0) - the membrane proton channel.</text>
</comment>
<keyword evidence="11 13" id="KW-0472">Membrane</keyword>
<name>A0A0B4N5W5_9INSE</name>
<evidence type="ECO:0000256" key="8">
    <source>
        <dbReference type="ARBA" id="ARBA00022989"/>
    </source>
</evidence>
<reference evidence="14" key="1">
    <citation type="journal article" date="2015" name="PLoS ONE">
        <title>The complete mitochondrial genomes of three bristletails (insecta: archaeognatha): the paraphyly of machilidae and insights into archaeognathan phylogeny.</title>
        <authorList>
            <person name="Ma Y."/>
            <person name="He K."/>
            <person name="Yu P."/>
            <person name="Yu D."/>
            <person name="Cheng X."/>
            <person name="Zhang J."/>
        </authorList>
    </citation>
    <scope>NUCLEOTIDE SEQUENCE</scope>
</reference>
<comment type="subcellular location">
    <subcellularLocation>
        <location evidence="1 12">Mitochondrion membrane</location>
        <topology evidence="1 12">Single-pass membrane protein</topology>
    </subcellularLocation>
</comment>
<evidence type="ECO:0000313" key="14">
    <source>
        <dbReference type="EMBL" id="AII41647.1"/>
    </source>
</evidence>
<keyword evidence="6 12" id="KW-0812">Transmembrane</keyword>
<gene>
    <name evidence="14" type="primary">ATP8</name>
</gene>
<accession>A0A0B4N5W5</accession>
<evidence type="ECO:0000256" key="5">
    <source>
        <dbReference type="ARBA" id="ARBA00022547"/>
    </source>
</evidence>